<name>A0ABD3MDG3_9STRA</name>
<comment type="caution">
    <text evidence="1">The sequence shown here is derived from an EMBL/GenBank/DDBJ whole genome shotgun (WGS) entry which is preliminary data.</text>
</comment>
<gene>
    <name evidence="1" type="ORF">ACHAWU_007892</name>
</gene>
<dbReference type="AlphaFoldDB" id="A0ABD3MDG3"/>
<reference evidence="1 2" key="1">
    <citation type="submission" date="2024-10" db="EMBL/GenBank/DDBJ databases">
        <title>Updated reference genomes for cyclostephanoid diatoms.</title>
        <authorList>
            <person name="Roberts W.R."/>
            <person name="Alverson A.J."/>
        </authorList>
    </citation>
    <scope>NUCLEOTIDE SEQUENCE [LARGE SCALE GENOMIC DNA]</scope>
    <source>
        <strain evidence="1 2">AJA232-27</strain>
    </source>
</reference>
<accession>A0ABD3MDG3</accession>
<keyword evidence="2" id="KW-1185">Reference proteome</keyword>
<evidence type="ECO:0000313" key="2">
    <source>
        <dbReference type="Proteomes" id="UP001530293"/>
    </source>
</evidence>
<dbReference type="Gene3D" id="2.160.10.10">
    <property type="entry name" value="Hexapeptide repeat proteins"/>
    <property type="match status" value="1"/>
</dbReference>
<protein>
    <submittedName>
        <fullName evidence="1">Uncharacterized protein</fullName>
    </submittedName>
</protein>
<proteinExistence type="predicted"/>
<dbReference type="Proteomes" id="UP001530293">
    <property type="component" value="Unassembled WGS sequence"/>
</dbReference>
<dbReference type="EMBL" id="JALLBG020000171">
    <property type="protein sequence ID" value="KAL3760826.1"/>
    <property type="molecule type" value="Genomic_DNA"/>
</dbReference>
<sequence length="754" mass="81382">MSTADAALLPFHQIRQTRHAYLARTQALLSALQSDDDVTLLTLPTIEPAGNDERRSTGTYIVRFLSDKERATLLDPQLCNCRFTDDKCHIKIMYRVAGNGEGHTMSNWDMSSSLKAQVRNCCFGQQVLLGVLLDGPDSVNESIPSKLSNMVGVSDNGLIQYVILEPGCSVHKNAEVSNTHAMKYAAIIGCGTVSCSEATITKAKKKCNFDMANGSMDIEVGPEAGGGRVVNVKIESTLVDVCHQLNMDSNGGTIAPLLTLTNEEVASPSMNILCPHSSIIHTPQTSHVHLLPHASIDSATSVTSALLFPYATIKDGCTVSHALLQWDATITSQSDARHVYLMEQAEVGPHSFTANAIYGPDSHVSGGEVHCTLFGPNANSHHQSLLIGILWPLGRGNVGYGSNVGSNHTGRIPDQETSVGEGTFWGLGCVIKFPVDLTSAPYSIIAAGVQLPPQRITLPFSLITDGPGGMNQLTPGWLLEYSPYTIARSEVKFANRRTAKRHDFYTGWKILRPGTMDLLCNARNALVYAGQQQQSGGEGTNAKKVFKTDRAIPGLGANQLNEKGRQIGIKAYTDAIQRYALRGLLAKMVAFVNDRKAVSITEALSHAGLDRMSVGSKMLAADVAPTQSTVNWPVLPWNEASHADSDALWKHQHAILLSEVPSILGSGSTDINNILADLMQKCIALEDDHAKRVYKSKSRDDERGASTVPGYKDAHISAEKDSVVLMAKTEASDVRKDVQLVQEALGLTIARSRL</sequence>
<organism evidence="1 2">
    <name type="scientific">Discostella pseudostelligera</name>
    <dbReference type="NCBI Taxonomy" id="259834"/>
    <lineage>
        <taxon>Eukaryota</taxon>
        <taxon>Sar</taxon>
        <taxon>Stramenopiles</taxon>
        <taxon>Ochrophyta</taxon>
        <taxon>Bacillariophyta</taxon>
        <taxon>Coscinodiscophyceae</taxon>
        <taxon>Thalassiosirophycidae</taxon>
        <taxon>Stephanodiscales</taxon>
        <taxon>Stephanodiscaceae</taxon>
        <taxon>Discostella</taxon>
    </lineage>
</organism>
<evidence type="ECO:0000313" key="1">
    <source>
        <dbReference type="EMBL" id="KAL3760826.1"/>
    </source>
</evidence>